<evidence type="ECO:0000256" key="8">
    <source>
        <dbReference type="ARBA" id="ARBA00038120"/>
    </source>
</evidence>
<evidence type="ECO:0000259" key="11">
    <source>
        <dbReference type="Pfam" id="PF00535"/>
    </source>
</evidence>
<dbReference type="InterPro" id="IPR029044">
    <property type="entry name" value="Nucleotide-diphossugar_trans"/>
</dbReference>
<evidence type="ECO:0000256" key="3">
    <source>
        <dbReference type="ARBA" id="ARBA00022676"/>
    </source>
</evidence>
<dbReference type="Proteomes" id="UP001558353">
    <property type="component" value="Unassembled WGS sequence"/>
</dbReference>
<proteinExistence type="inferred from homology"/>
<feature type="domain" description="Glycosyltransferase 2-like" evidence="11">
    <location>
        <begin position="10"/>
        <end position="141"/>
    </location>
</feature>
<feature type="compositionally biased region" description="Low complexity" evidence="10">
    <location>
        <begin position="231"/>
        <end position="244"/>
    </location>
</feature>
<evidence type="ECO:0000256" key="2">
    <source>
        <dbReference type="ARBA" id="ARBA00022475"/>
    </source>
</evidence>
<evidence type="ECO:0000256" key="9">
    <source>
        <dbReference type="ARBA" id="ARBA00040345"/>
    </source>
</evidence>
<comment type="subcellular location">
    <subcellularLocation>
        <location evidence="1">Cell membrane</location>
    </subcellularLocation>
</comment>
<evidence type="ECO:0000313" key="13">
    <source>
        <dbReference type="Proteomes" id="UP001558353"/>
    </source>
</evidence>
<reference evidence="12 13" key="1">
    <citation type="journal article" date="2024" name="Fungal Genet. Biol.">
        <title>The porcine skin microbiome exhibits broad fungal antagonism.</title>
        <authorList>
            <person name="De La Cruz K.F."/>
            <person name="Townsend E.C."/>
            <person name="Alex Cheong J.Z."/>
            <person name="Salamzade R."/>
            <person name="Liu A."/>
            <person name="Sandstrom S."/>
            <person name="Davila E."/>
            <person name="Huang L."/>
            <person name="Xu K.H."/>
            <person name="Wu S.Y."/>
            <person name="Meudt J.J."/>
            <person name="Shanmuganayagam D."/>
            <person name="Gibson A.L.F."/>
            <person name="Kalan L.R."/>
        </authorList>
    </citation>
    <scope>NUCLEOTIDE SEQUENCE [LARGE SCALE GENOMIC DNA]</scope>
    <source>
        <strain evidence="12 13">LK2569</strain>
    </source>
</reference>
<sequence length="254" mass="26488">MPPRIARIVVVVPAHDERDRIAACVDSVIASAQFTGLPVTVRVILDACTDDTAAKVPAGGGEVGVVKRIVDHRNVGAARAAGVDPLDLRADVWLAHTDADTVVAPDWLAAQLAHADAGADAVVGSIGVAEWEQRPRGLRALFERLYDDAPGHHHIHGANLGVRGSAYGWVGGFRALAESEDVDLVERLVASGARVERVADCRVVTSARVSRRTGGGMSGYLDELAAREVAAGDSARSGASAPAGETALEPHRPT</sequence>
<gene>
    <name evidence="12" type="ORF">VVR64_09355</name>
</gene>
<comment type="similarity">
    <text evidence="8">Belongs to the glycosyltransferase 2 family. CrtQ subfamily.</text>
</comment>
<dbReference type="InterPro" id="IPR001173">
    <property type="entry name" value="Glyco_trans_2-like"/>
</dbReference>
<dbReference type="PANTHER" id="PTHR43646:SF2">
    <property type="entry name" value="GLYCOSYLTRANSFERASE 2-LIKE DOMAIN-CONTAINING PROTEIN"/>
    <property type="match status" value="1"/>
</dbReference>
<evidence type="ECO:0000256" key="6">
    <source>
        <dbReference type="ARBA" id="ARBA00037281"/>
    </source>
</evidence>
<keyword evidence="4 12" id="KW-0808">Transferase</keyword>
<comment type="pathway">
    <text evidence="7">Carotenoid biosynthesis; staphyloxanthin biosynthesis; staphyloxanthin from farnesyl diphosphate: step 4/5.</text>
</comment>
<comment type="caution">
    <text evidence="12">The sequence shown here is derived from an EMBL/GenBank/DDBJ whole genome shotgun (WGS) entry which is preliminary data.</text>
</comment>
<evidence type="ECO:0000256" key="5">
    <source>
        <dbReference type="ARBA" id="ARBA00023136"/>
    </source>
</evidence>
<comment type="function">
    <text evidence="6">Catalyzes the glycosylation of 4,4'-diaponeurosporenoate, i.e. the esterification of glucose at the C1'' position with the carboxyl group of 4,4'-diaponeurosporenic acid, to form glycosyl-4,4'-diaponeurosporenoate. This is a step in the biosynthesis of staphyloxanthin, an orange pigment present in most staphylococci strains.</text>
</comment>
<accession>A0ABV3UW16</accession>
<dbReference type="Pfam" id="PF00535">
    <property type="entry name" value="Glycos_transf_2"/>
    <property type="match status" value="1"/>
</dbReference>
<dbReference type="EMBL" id="JAYWMA010000010">
    <property type="protein sequence ID" value="MEX3529259.1"/>
    <property type="molecule type" value="Genomic_DNA"/>
</dbReference>
<evidence type="ECO:0000256" key="7">
    <source>
        <dbReference type="ARBA" id="ARBA00037904"/>
    </source>
</evidence>
<dbReference type="SUPFAM" id="SSF53448">
    <property type="entry name" value="Nucleotide-diphospho-sugar transferases"/>
    <property type="match status" value="1"/>
</dbReference>
<evidence type="ECO:0000256" key="1">
    <source>
        <dbReference type="ARBA" id="ARBA00004236"/>
    </source>
</evidence>
<dbReference type="RefSeq" id="WP_205908653.1">
    <property type="nucleotide sequence ID" value="NZ_JABAGA010000002.1"/>
</dbReference>
<keyword evidence="3 12" id="KW-0328">Glycosyltransferase</keyword>
<organism evidence="12 13">
    <name type="scientific">Corynebacterium xerosis</name>
    <dbReference type="NCBI Taxonomy" id="1725"/>
    <lineage>
        <taxon>Bacteria</taxon>
        <taxon>Bacillati</taxon>
        <taxon>Actinomycetota</taxon>
        <taxon>Actinomycetes</taxon>
        <taxon>Mycobacteriales</taxon>
        <taxon>Corynebacteriaceae</taxon>
        <taxon>Corynebacterium</taxon>
    </lineage>
</organism>
<dbReference type="Gene3D" id="3.90.550.10">
    <property type="entry name" value="Spore Coat Polysaccharide Biosynthesis Protein SpsA, Chain A"/>
    <property type="match status" value="1"/>
</dbReference>
<dbReference type="CDD" id="cd00761">
    <property type="entry name" value="Glyco_tranf_GTA_type"/>
    <property type="match status" value="1"/>
</dbReference>
<protein>
    <recommendedName>
        <fullName evidence="9">4,4'-diaponeurosporenoate glycosyltransferase</fullName>
    </recommendedName>
</protein>
<evidence type="ECO:0000313" key="12">
    <source>
        <dbReference type="EMBL" id="MEX3529259.1"/>
    </source>
</evidence>
<dbReference type="PANTHER" id="PTHR43646">
    <property type="entry name" value="GLYCOSYLTRANSFERASE"/>
    <property type="match status" value="1"/>
</dbReference>
<keyword evidence="2" id="KW-1003">Cell membrane</keyword>
<keyword evidence="13" id="KW-1185">Reference proteome</keyword>
<feature type="region of interest" description="Disordered" evidence="10">
    <location>
        <begin position="231"/>
        <end position="254"/>
    </location>
</feature>
<evidence type="ECO:0000256" key="10">
    <source>
        <dbReference type="SAM" id="MobiDB-lite"/>
    </source>
</evidence>
<keyword evidence="5" id="KW-0472">Membrane</keyword>
<name>A0ABV3UW16_9CORY</name>
<evidence type="ECO:0000256" key="4">
    <source>
        <dbReference type="ARBA" id="ARBA00022679"/>
    </source>
</evidence>
<dbReference type="GO" id="GO:0016757">
    <property type="term" value="F:glycosyltransferase activity"/>
    <property type="evidence" value="ECO:0007669"/>
    <property type="project" value="UniProtKB-KW"/>
</dbReference>